<accession>A0ABT5JIX6</accession>
<evidence type="ECO:0000313" key="1">
    <source>
        <dbReference type="EMBL" id="MDC7789259.1"/>
    </source>
</evidence>
<dbReference type="Proteomes" id="UP001165652">
    <property type="component" value="Unassembled WGS sequence"/>
</dbReference>
<sequence length="70" mass="7496">MVWFGPGATPQTVAQAAAAVDARLVWSDRSGELWAFAMDDRLQALRLYGHGARYVGGTIVAGCFAWARPG</sequence>
<reference evidence="1" key="2">
    <citation type="submission" date="2023-02" db="EMBL/GenBank/DDBJ databases">
        <authorList>
            <person name="Rayyan A."/>
            <person name="Meyer T."/>
            <person name="Kyndt J.A."/>
        </authorList>
    </citation>
    <scope>NUCLEOTIDE SEQUENCE</scope>
    <source>
        <strain evidence="1">DSM 9987</strain>
    </source>
</reference>
<keyword evidence="2" id="KW-1185">Reference proteome</keyword>
<comment type="caution">
    <text evidence="1">The sequence shown here is derived from an EMBL/GenBank/DDBJ whole genome shotgun (WGS) entry which is preliminary data.</text>
</comment>
<dbReference type="EMBL" id="JAQQLI010000066">
    <property type="protein sequence ID" value="MDC7789259.1"/>
    <property type="molecule type" value="Genomic_DNA"/>
</dbReference>
<proteinExistence type="predicted"/>
<gene>
    <name evidence="1" type="ORF">PQJ73_26560</name>
</gene>
<evidence type="ECO:0000313" key="2">
    <source>
        <dbReference type="Proteomes" id="UP001165652"/>
    </source>
</evidence>
<name>A0ABT5JIX6_RHOTP</name>
<feature type="non-terminal residue" evidence="1">
    <location>
        <position position="1"/>
    </location>
</feature>
<protein>
    <submittedName>
        <fullName evidence="1">DUF2243 domain-containing protein</fullName>
    </submittedName>
</protein>
<reference evidence="1" key="1">
    <citation type="journal article" date="2023" name="Microbiol Resour">
        <title>Genome Sequences of Rhodoplanes serenus and Two Thermotolerant Strains, Rhodoplanes tepidamans and 'Rhodoplanes cryptolactis,' Further Refine the Genus.</title>
        <authorList>
            <person name="Rayyan A.A."/>
            <person name="Kyndt J.A."/>
        </authorList>
    </citation>
    <scope>NUCLEOTIDE SEQUENCE</scope>
    <source>
        <strain evidence="1">DSM 9987</strain>
    </source>
</reference>
<organism evidence="1 2">
    <name type="scientific">Rhodoplanes tepidamans</name>
    <name type="common">Rhodoplanes cryptolactis</name>
    <dbReference type="NCBI Taxonomy" id="200616"/>
    <lineage>
        <taxon>Bacteria</taxon>
        <taxon>Pseudomonadati</taxon>
        <taxon>Pseudomonadota</taxon>
        <taxon>Alphaproteobacteria</taxon>
        <taxon>Hyphomicrobiales</taxon>
        <taxon>Nitrobacteraceae</taxon>
        <taxon>Rhodoplanes</taxon>
    </lineage>
</organism>